<evidence type="ECO:0000259" key="4">
    <source>
        <dbReference type="PROSITE" id="PS50039"/>
    </source>
</evidence>
<dbReference type="GO" id="GO:0000981">
    <property type="term" value="F:DNA-binding transcription factor activity, RNA polymerase II-specific"/>
    <property type="evidence" value="ECO:0007669"/>
    <property type="project" value="TreeGrafter"/>
</dbReference>
<dbReference type="InterPro" id="IPR036388">
    <property type="entry name" value="WH-like_DNA-bd_sf"/>
</dbReference>
<dbReference type="Proteomes" id="UP000031668">
    <property type="component" value="Unassembled WGS sequence"/>
</dbReference>
<name>A0A0C2NGB8_THEKT</name>
<dbReference type="SUPFAM" id="SSF46785">
    <property type="entry name" value="Winged helix' DNA-binding domain"/>
    <property type="match status" value="1"/>
</dbReference>
<gene>
    <name evidence="5" type="ORF">RF11_11854</name>
</gene>
<dbReference type="OrthoDB" id="5954824at2759"/>
<dbReference type="Gene3D" id="1.10.10.10">
    <property type="entry name" value="Winged helix-like DNA-binding domain superfamily/Winged helix DNA-binding domain"/>
    <property type="match status" value="1"/>
</dbReference>
<dbReference type="PROSITE" id="PS50039">
    <property type="entry name" value="FORK_HEAD_3"/>
    <property type="match status" value="1"/>
</dbReference>
<dbReference type="InterPro" id="IPR030456">
    <property type="entry name" value="TF_fork_head_CS_2"/>
</dbReference>
<dbReference type="CDD" id="cd20035">
    <property type="entry name" value="FH_FOXQ2-like"/>
    <property type="match status" value="1"/>
</dbReference>
<proteinExistence type="predicted"/>
<dbReference type="InterPro" id="IPR036390">
    <property type="entry name" value="WH_DNA-bd_sf"/>
</dbReference>
<dbReference type="Pfam" id="PF00250">
    <property type="entry name" value="Forkhead"/>
    <property type="match status" value="1"/>
</dbReference>
<dbReference type="PRINTS" id="PR00053">
    <property type="entry name" value="FORKHEAD"/>
</dbReference>
<dbReference type="PANTHER" id="PTHR11829">
    <property type="entry name" value="FORKHEAD BOX PROTEIN"/>
    <property type="match status" value="1"/>
</dbReference>
<dbReference type="AlphaFoldDB" id="A0A0C2NGB8"/>
<dbReference type="InterPro" id="IPR050211">
    <property type="entry name" value="FOX_domain-containing"/>
</dbReference>
<sequence>MNGQTNQRYPSYLIMVIKAILNSPEKRLLLQDIYKYIKHNYPHVISNHVSWQNSVRHNLSTHGCFYRTRNINRGASFWGIFDHFIPYFEKNDFSRRWATGPKRRQETQPILNSAIQYVKNQMNQAITPYVSQNNMTSFMTRNDQLQYQLWNYYLQNPIPVINYSQQPAIQTTTAAITTCEQPSINSQPSTYYVQSLASNPFQLGYYQ</sequence>
<dbReference type="PANTHER" id="PTHR11829:SF343">
    <property type="entry name" value="FORK-HEAD DOMAIN-CONTAINING PROTEIN"/>
    <property type="match status" value="1"/>
</dbReference>
<dbReference type="InterPro" id="IPR001766">
    <property type="entry name" value="Fork_head_dom"/>
</dbReference>
<dbReference type="InterPro" id="IPR047519">
    <property type="entry name" value="FH_FOXQ2-like"/>
</dbReference>
<comment type="subcellular location">
    <subcellularLocation>
        <location evidence="3">Nucleus</location>
    </subcellularLocation>
</comment>
<keyword evidence="1 3" id="KW-0238">DNA-binding</keyword>
<dbReference type="GO" id="GO:0030154">
    <property type="term" value="P:cell differentiation"/>
    <property type="evidence" value="ECO:0007669"/>
    <property type="project" value="TreeGrafter"/>
</dbReference>
<dbReference type="PROSITE" id="PS00658">
    <property type="entry name" value="FORK_HEAD_2"/>
    <property type="match status" value="1"/>
</dbReference>
<feature type="DNA-binding region" description="Fork-head" evidence="3">
    <location>
        <begin position="11"/>
        <end position="98"/>
    </location>
</feature>
<evidence type="ECO:0000313" key="6">
    <source>
        <dbReference type="Proteomes" id="UP000031668"/>
    </source>
</evidence>
<accession>A0A0C2NGB8</accession>
<evidence type="ECO:0000313" key="5">
    <source>
        <dbReference type="EMBL" id="KII73047.1"/>
    </source>
</evidence>
<organism evidence="5 6">
    <name type="scientific">Thelohanellus kitauei</name>
    <name type="common">Myxosporean</name>
    <dbReference type="NCBI Taxonomy" id="669202"/>
    <lineage>
        <taxon>Eukaryota</taxon>
        <taxon>Metazoa</taxon>
        <taxon>Cnidaria</taxon>
        <taxon>Myxozoa</taxon>
        <taxon>Myxosporea</taxon>
        <taxon>Bivalvulida</taxon>
        <taxon>Platysporina</taxon>
        <taxon>Myxobolidae</taxon>
        <taxon>Thelohanellus</taxon>
    </lineage>
</organism>
<dbReference type="GO" id="GO:0005634">
    <property type="term" value="C:nucleus"/>
    <property type="evidence" value="ECO:0007669"/>
    <property type="project" value="UniProtKB-SubCell"/>
</dbReference>
<dbReference type="GO" id="GO:0009653">
    <property type="term" value="P:anatomical structure morphogenesis"/>
    <property type="evidence" value="ECO:0007669"/>
    <property type="project" value="TreeGrafter"/>
</dbReference>
<keyword evidence="6" id="KW-1185">Reference proteome</keyword>
<feature type="domain" description="Fork-head" evidence="4">
    <location>
        <begin position="11"/>
        <end position="98"/>
    </location>
</feature>
<evidence type="ECO:0000256" key="2">
    <source>
        <dbReference type="ARBA" id="ARBA00023242"/>
    </source>
</evidence>
<protein>
    <submittedName>
        <fullName evidence="5">Forkhead box protein B1</fullName>
    </submittedName>
</protein>
<dbReference type="SMART" id="SM00339">
    <property type="entry name" value="FH"/>
    <property type="match status" value="1"/>
</dbReference>
<dbReference type="EMBL" id="JWZT01001021">
    <property type="protein sequence ID" value="KII73047.1"/>
    <property type="molecule type" value="Genomic_DNA"/>
</dbReference>
<dbReference type="GO" id="GO:0000978">
    <property type="term" value="F:RNA polymerase II cis-regulatory region sequence-specific DNA binding"/>
    <property type="evidence" value="ECO:0007669"/>
    <property type="project" value="TreeGrafter"/>
</dbReference>
<evidence type="ECO:0000256" key="3">
    <source>
        <dbReference type="PROSITE-ProRule" id="PRU00089"/>
    </source>
</evidence>
<keyword evidence="2 3" id="KW-0539">Nucleus</keyword>
<comment type="caution">
    <text evidence="5">The sequence shown here is derived from an EMBL/GenBank/DDBJ whole genome shotgun (WGS) entry which is preliminary data.</text>
</comment>
<reference evidence="5 6" key="1">
    <citation type="journal article" date="2014" name="Genome Biol. Evol.">
        <title>The genome of the myxosporean Thelohanellus kitauei shows adaptations to nutrient acquisition within its fish host.</title>
        <authorList>
            <person name="Yang Y."/>
            <person name="Xiong J."/>
            <person name="Zhou Z."/>
            <person name="Huo F."/>
            <person name="Miao W."/>
            <person name="Ran C."/>
            <person name="Liu Y."/>
            <person name="Zhang J."/>
            <person name="Feng J."/>
            <person name="Wang M."/>
            <person name="Wang M."/>
            <person name="Wang L."/>
            <person name="Yao B."/>
        </authorList>
    </citation>
    <scope>NUCLEOTIDE SEQUENCE [LARGE SCALE GENOMIC DNA]</scope>
    <source>
        <strain evidence="5">Wuqing</strain>
    </source>
</reference>
<evidence type="ECO:0000256" key="1">
    <source>
        <dbReference type="ARBA" id="ARBA00023125"/>
    </source>
</evidence>